<evidence type="ECO:0000256" key="11">
    <source>
        <dbReference type="ARBA" id="ARBA00024225"/>
    </source>
</evidence>
<feature type="transmembrane region" description="Helical" evidence="12">
    <location>
        <begin position="29"/>
        <end position="51"/>
    </location>
</feature>
<sequence length="277" mass="31277">MTINDLQGCLSDVCETADQQNGSYSHADYYFSFCNLISHILLFGITVAVVYKCLLLKLAHTAGHAFYCTIGFVFFMGEALLVRNSSSLEAWIGQTNLNRLHAVLGGLAFLVGVGGIAIKTWQKLERKREDPNATVRHFRSNHGFFGKFICTRPKLVWKCLIYSLPSGIIGCAFLLGSVLSGLSLYFISSSIVSLKFLHRFFGLIGFLALMVSQMFGYNTGFGRRQWKAHHQNLFKFFTFIATLTTSNYELRRFLRDIYVLISNSLFEAEPVQAREEL</sequence>
<dbReference type="GO" id="GO:0140571">
    <property type="term" value="F:transmembrane ascorbate ferrireductase activity"/>
    <property type="evidence" value="ECO:0007669"/>
    <property type="project" value="UniProtKB-EC"/>
</dbReference>
<dbReference type="CDD" id="cd08554">
    <property type="entry name" value="Cyt_b561"/>
    <property type="match status" value="1"/>
</dbReference>
<dbReference type="SMART" id="SM00665">
    <property type="entry name" value="B561"/>
    <property type="match status" value="1"/>
</dbReference>
<keyword evidence="7" id="KW-0249">Electron transport</keyword>
<dbReference type="GO" id="GO:0046872">
    <property type="term" value="F:metal ion binding"/>
    <property type="evidence" value="ECO:0007669"/>
    <property type="project" value="UniProtKB-KW"/>
</dbReference>
<gene>
    <name evidence="14" type="ORF">DGUA_6G014182</name>
</gene>
<dbReference type="GO" id="GO:0140575">
    <property type="term" value="F:transmembrane monodehydroascorbate reductase activity"/>
    <property type="evidence" value="ECO:0007669"/>
    <property type="project" value="InterPro"/>
</dbReference>
<evidence type="ECO:0000256" key="2">
    <source>
        <dbReference type="ARBA" id="ARBA00004141"/>
    </source>
</evidence>
<evidence type="ECO:0000256" key="8">
    <source>
        <dbReference type="ARBA" id="ARBA00022989"/>
    </source>
</evidence>
<comment type="cofactor">
    <cofactor evidence="1">
        <name>heme b</name>
        <dbReference type="ChEBI" id="CHEBI:60344"/>
    </cofactor>
</comment>
<evidence type="ECO:0000256" key="6">
    <source>
        <dbReference type="ARBA" id="ARBA00022723"/>
    </source>
</evidence>
<reference evidence="15" key="1">
    <citation type="submission" date="2018-01" db="EMBL/GenBank/DDBJ databases">
        <authorList>
            <person name="Alioto T."/>
            <person name="Alioto T."/>
        </authorList>
    </citation>
    <scope>NUCLEOTIDE SEQUENCE [LARGE SCALE GENOMIC DNA]</scope>
</reference>
<dbReference type="InterPro" id="IPR006593">
    <property type="entry name" value="Cyt_b561/ferric_Rdtase_TM"/>
</dbReference>
<proteinExistence type="predicted"/>
<name>A0A3B0K355_DROGU</name>
<dbReference type="EC" id="7.2.1.3" evidence="11"/>
<dbReference type="STRING" id="7266.A0A3B0K355"/>
<evidence type="ECO:0000256" key="9">
    <source>
        <dbReference type="ARBA" id="ARBA00023004"/>
    </source>
</evidence>
<keyword evidence="8 12" id="KW-1133">Transmembrane helix</keyword>
<evidence type="ECO:0000256" key="4">
    <source>
        <dbReference type="ARBA" id="ARBA00022617"/>
    </source>
</evidence>
<evidence type="ECO:0000259" key="13">
    <source>
        <dbReference type="SMART" id="SM00665"/>
    </source>
</evidence>
<keyword evidence="3" id="KW-0813">Transport</keyword>
<keyword evidence="6" id="KW-0479">Metal-binding</keyword>
<dbReference type="OrthoDB" id="432881at2759"/>
<keyword evidence="10 12" id="KW-0472">Membrane</keyword>
<dbReference type="Pfam" id="PF03188">
    <property type="entry name" value="Cytochrom_B561"/>
    <property type="match status" value="1"/>
</dbReference>
<feature type="transmembrane region" description="Helical" evidence="12">
    <location>
        <begin position="199"/>
        <end position="217"/>
    </location>
</feature>
<evidence type="ECO:0000313" key="14">
    <source>
        <dbReference type="EMBL" id="SPP82340.1"/>
    </source>
</evidence>
<dbReference type="Proteomes" id="UP000268350">
    <property type="component" value="Unassembled WGS sequence"/>
</dbReference>
<evidence type="ECO:0000313" key="15">
    <source>
        <dbReference type="Proteomes" id="UP000268350"/>
    </source>
</evidence>
<protein>
    <recommendedName>
        <fullName evidence="11">ascorbate ferrireductase (transmembrane)</fullName>
        <ecNumber evidence="11">7.2.1.3</ecNumber>
    </recommendedName>
</protein>
<evidence type="ECO:0000256" key="5">
    <source>
        <dbReference type="ARBA" id="ARBA00022692"/>
    </source>
</evidence>
<dbReference type="InterPro" id="IPR045150">
    <property type="entry name" value="CYB561D1/2"/>
</dbReference>
<evidence type="ECO:0000256" key="3">
    <source>
        <dbReference type="ARBA" id="ARBA00022448"/>
    </source>
</evidence>
<dbReference type="AlphaFoldDB" id="A0A3B0K355"/>
<feature type="transmembrane region" description="Helical" evidence="12">
    <location>
        <begin position="159"/>
        <end position="187"/>
    </location>
</feature>
<feature type="domain" description="Cytochrome b561" evidence="13">
    <location>
        <begin position="63"/>
        <end position="217"/>
    </location>
</feature>
<keyword evidence="5 12" id="KW-0812">Transmembrane</keyword>
<dbReference type="Gene3D" id="1.20.120.1770">
    <property type="match status" value="1"/>
</dbReference>
<comment type="subcellular location">
    <subcellularLocation>
        <location evidence="2">Membrane</location>
        <topology evidence="2">Multi-pass membrane protein</topology>
    </subcellularLocation>
</comment>
<dbReference type="EMBL" id="OUUW01000006">
    <property type="protein sequence ID" value="SPP82340.1"/>
    <property type="molecule type" value="Genomic_DNA"/>
</dbReference>
<feature type="transmembrane region" description="Helical" evidence="12">
    <location>
        <begin position="102"/>
        <end position="121"/>
    </location>
</feature>
<evidence type="ECO:0000256" key="12">
    <source>
        <dbReference type="SAM" id="Phobius"/>
    </source>
</evidence>
<dbReference type="PANTHER" id="PTHR15422:SF43">
    <property type="entry name" value="ASCORBATE FERRIREDUCTASE (TRANSMEMBRANE)"/>
    <property type="match status" value="1"/>
</dbReference>
<evidence type="ECO:0000256" key="10">
    <source>
        <dbReference type="ARBA" id="ARBA00023136"/>
    </source>
</evidence>
<dbReference type="GO" id="GO:0016020">
    <property type="term" value="C:membrane"/>
    <property type="evidence" value="ECO:0007669"/>
    <property type="project" value="UniProtKB-SubCell"/>
</dbReference>
<keyword evidence="4" id="KW-0349">Heme</keyword>
<keyword evidence="15" id="KW-1185">Reference proteome</keyword>
<dbReference type="PANTHER" id="PTHR15422">
    <property type="entry name" value="OS05G0565100 PROTEIN"/>
    <property type="match status" value="1"/>
</dbReference>
<accession>A0A3B0K355</accession>
<evidence type="ECO:0000256" key="1">
    <source>
        <dbReference type="ARBA" id="ARBA00001970"/>
    </source>
</evidence>
<feature type="transmembrane region" description="Helical" evidence="12">
    <location>
        <begin position="63"/>
        <end position="82"/>
    </location>
</feature>
<keyword evidence="9" id="KW-0408">Iron</keyword>
<organism evidence="14 15">
    <name type="scientific">Drosophila guanche</name>
    <name type="common">Fruit fly</name>
    <dbReference type="NCBI Taxonomy" id="7266"/>
    <lineage>
        <taxon>Eukaryota</taxon>
        <taxon>Metazoa</taxon>
        <taxon>Ecdysozoa</taxon>
        <taxon>Arthropoda</taxon>
        <taxon>Hexapoda</taxon>
        <taxon>Insecta</taxon>
        <taxon>Pterygota</taxon>
        <taxon>Neoptera</taxon>
        <taxon>Endopterygota</taxon>
        <taxon>Diptera</taxon>
        <taxon>Brachycera</taxon>
        <taxon>Muscomorpha</taxon>
        <taxon>Ephydroidea</taxon>
        <taxon>Drosophilidae</taxon>
        <taxon>Drosophila</taxon>
        <taxon>Sophophora</taxon>
    </lineage>
</organism>
<evidence type="ECO:0000256" key="7">
    <source>
        <dbReference type="ARBA" id="ARBA00022982"/>
    </source>
</evidence>